<dbReference type="EMBL" id="LR593887">
    <property type="protein sequence ID" value="VTS02569.1"/>
    <property type="molecule type" value="Genomic_DNA"/>
</dbReference>
<evidence type="ECO:0000313" key="2">
    <source>
        <dbReference type="Proteomes" id="UP000464378"/>
    </source>
</evidence>
<dbReference type="RefSeq" id="WP_162657961.1">
    <property type="nucleotide sequence ID" value="NZ_LR593887.1"/>
</dbReference>
<dbReference type="GO" id="GO:0016887">
    <property type="term" value="F:ATP hydrolysis activity"/>
    <property type="evidence" value="ECO:0007669"/>
    <property type="project" value="TreeGrafter"/>
</dbReference>
<accession>A0A6C2YN75</accession>
<name>A0A6C2YN75_9BACT</name>
<dbReference type="Gene3D" id="3.90.950.20">
    <property type="entry name" value="CinA-like"/>
    <property type="match status" value="1"/>
</dbReference>
<sequence>MNPDWRTVIERLHARQRPGVLAVTGGGASLLSALLTVPGASRTVLEAVIPYAESALVDWLGFRPDSFCVAETARAMADRAWEHARRLAPDTEVFGLGCTASLATDRPKKGEHRAYVALRTMTIRQTLTIRFEKGLRDRIGEEDLLVTAMLRLLDTRPDSVPPLPLLLSAGDSIDETISALDDPLAQLLDGRIARMMQTVDGQWLAMPDPPRAFLSGSFHPLHDGHRQLVEVAEQKLGLPVGYELSIRNADKPSLDRHVVERRLRQFVWHRPIWLSREPYFVDKSAIYPGAVMIVGVDTAARLLDPKYTQGDLQQRDAALQRVADHQCRFLVAGRVAADGRFQTLDSLAIPDEFRSLFLGLSESEFRLDRSSTEIRNRGGTN</sequence>
<organism evidence="1">
    <name type="scientific">Tuwongella immobilis</name>
    <dbReference type="NCBI Taxonomy" id="692036"/>
    <lineage>
        <taxon>Bacteria</taxon>
        <taxon>Pseudomonadati</taxon>
        <taxon>Planctomycetota</taxon>
        <taxon>Planctomycetia</taxon>
        <taxon>Gemmatales</taxon>
        <taxon>Gemmataceae</taxon>
        <taxon>Tuwongella</taxon>
    </lineage>
</organism>
<dbReference type="InParanoid" id="A0A6C2YN75"/>
<dbReference type="Proteomes" id="UP000464378">
    <property type="component" value="Chromosome"/>
</dbReference>
<dbReference type="GO" id="GO:0000309">
    <property type="term" value="F:nicotinamide-nucleotide adenylyltransferase activity"/>
    <property type="evidence" value="ECO:0007669"/>
    <property type="project" value="TreeGrafter"/>
</dbReference>
<dbReference type="PANTHER" id="PTHR31285:SF0">
    <property type="entry name" value="NICOTINAMIDE MONONUCLEOTIDE ADENYLYLTRANSFERASE"/>
    <property type="match status" value="1"/>
</dbReference>
<dbReference type="AlphaFoldDB" id="A0A6C2YN75"/>
<dbReference type="KEGG" id="tim:GMBLW1_11330"/>
<dbReference type="PANTHER" id="PTHR31285">
    <property type="entry name" value="NICOTINAMIDE MONONUCLEOTIDE ADENYLYLTRANSFERASE"/>
    <property type="match status" value="1"/>
</dbReference>
<evidence type="ECO:0000313" key="1">
    <source>
        <dbReference type="EMBL" id="VIP02827.1"/>
    </source>
</evidence>
<dbReference type="InterPro" id="IPR036653">
    <property type="entry name" value="CinA-like_C"/>
</dbReference>
<dbReference type="GO" id="GO:0005737">
    <property type="term" value="C:cytoplasm"/>
    <property type="evidence" value="ECO:0007669"/>
    <property type="project" value="TreeGrafter"/>
</dbReference>
<keyword evidence="2" id="KW-1185">Reference proteome</keyword>
<dbReference type="InterPro" id="IPR014729">
    <property type="entry name" value="Rossmann-like_a/b/a_fold"/>
</dbReference>
<dbReference type="EMBL" id="LR586016">
    <property type="protein sequence ID" value="VIP02827.1"/>
    <property type="molecule type" value="Genomic_DNA"/>
</dbReference>
<dbReference type="Gene3D" id="3.40.50.620">
    <property type="entry name" value="HUPs"/>
    <property type="match status" value="1"/>
</dbReference>
<protein>
    <recommendedName>
        <fullName evidence="3">Cytidyltransferase-like domain-containing protein</fullName>
    </recommendedName>
</protein>
<evidence type="ECO:0008006" key="3">
    <source>
        <dbReference type="Google" id="ProtNLM"/>
    </source>
</evidence>
<proteinExistence type="predicted"/>
<dbReference type="SUPFAM" id="SSF142433">
    <property type="entry name" value="CinA-like"/>
    <property type="match status" value="1"/>
</dbReference>
<dbReference type="SUPFAM" id="SSF52374">
    <property type="entry name" value="Nucleotidylyl transferase"/>
    <property type="match status" value="1"/>
</dbReference>
<reference evidence="1" key="1">
    <citation type="submission" date="2019-04" db="EMBL/GenBank/DDBJ databases">
        <authorList>
            <consortium name="Science for Life Laboratories"/>
        </authorList>
    </citation>
    <scope>NUCLEOTIDE SEQUENCE</scope>
    <source>
        <strain evidence="1">MBLW1</strain>
    </source>
</reference>
<gene>
    <name evidence="1" type="ORF">GMBLW1_11330</name>
</gene>